<dbReference type="AlphaFoldDB" id="A0AB39SD44"/>
<dbReference type="RefSeq" id="WP_327430351.1">
    <property type="nucleotide sequence ID" value="NZ_CP163440.1"/>
</dbReference>
<feature type="chain" id="PRO_5044218610" evidence="1">
    <location>
        <begin position="22"/>
        <end position="67"/>
    </location>
</feature>
<accession>A0AB39SD44</accession>
<evidence type="ECO:0000313" key="2">
    <source>
        <dbReference type="EMBL" id="XDQ64146.1"/>
    </source>
</evidence>
<keyword evidence="1" id="KW-0732">Signal</keyword>
<dbReference type="EMBL" id="CP163440">
    <property type="protein sequence ID" value="XDQ64146.1"/>
    <property type="molecule type" value="Genomic_DNA"/>
</dbReference>
<sequence>MLRSVLALAFSAGLVFGAAHGSDVIWNSEPATAVQADVIWNAVPATVTNADAALDPVWDAAPVDAGA</sequence>
<name>A0AB39SD44_9ACTN</name>
<protein>
    <submittedName>
        <fullName evidence="2">5'-nucleotidase</fullName>
    </submittedName>
</protein>
<reference evidence="2" key="1">
    <citation type="submission" date="2024-07" db="EMBL/GenBank/DDBJ databases">
        <authorList>
            <person name="Yu S.T."/>
        </authorList>
    </citation>
    <scope>NUCLEOTIDE SEQUENCE</scope>
    <source>
        <strain evidence="2">R35</strain>
    </source>
</reference>
<feature type="signal peptide" evidence="1">
    <location>
        <begin position="1"/>
        <end position="21"/>
    </location>
</feature>
<gene>
    <name evidence="2" type="ORF">AB5J50_26880</name>
</gene>
<evidence type="ECO:0000256" key="1">
    <source>
        <dbReference type="SAM" id="SignalP"/>
    </source>
</evidence>
<proteinExistence type="predicted"/>
<organism evidence="2">
    <name type="scientific">Streptomyces sp. R35</name>
    <dbReference type="NCBI Taxonomy" id="3238630"/>
    <lineage>
        <taxon>Bacteria</taxon>
        <taxon>Bacillati</taxon>
        <taxon>Actinomycetota</taxon>
        <taxon>Actinomycetes</taxon>
        <taxon>Kitasatosporales</taxon>
        <taxon>Streptomycetaceae</taxon>
        <taxon>Streptomyces</taxon>
    </lineage>
</organism>